<protein>
    <submittedName>
        <fullName evidence="1">AlNc14C243G9517 protein</fullName>
    </submittedName>
</protein>
<proteinExistence type="predicted"/>
<accession>F0WT31</accession>
<organism evidence="1">
    <name type="scientific">Albugo laibachii Nc14</name>
    <dbReference type="NCBI Taxonomy" id="890382"/>
    <lineage>
        <taxon>Eukaryota</taxon>
        <taxon>Sar</taxon>
        <taxon>Stramenopiles</taxon>
        <taxon>Oomycota</taxon>
        <taxon>Peronosporomycetes</taxon>
        <taxon>Albuginales</taxon>
        <taxon>Albuginaceae</taxon>
        <taxon>Albugo</taxon>
    </lineage>
</organism>
<dbReference type="HOGENOM" id="CLU_1186818_0_0_1"/>
<evidence type="ECO:0000313" key="1">
    <source>
        <dbReference type="EMBL" id="CCA24517.1"/>
    </source>
</evidence>
<name>F0WT31_9STRA</name>
<reference evidence="1" key="2">
    <citation type="submission" date="2011-02" db="EMBL/GenBank/DDBJ databases">
        <authorList>
            <person name="MacLean D."/>
        </authorList>
    </citation>
    <scope>NUCLEOTIDE SEQUENCE</scope>
</reference>
<dbReference type="EMBL" id="FR824288">
    <property type="protein sequence ID" value="CCA24517.1"/>
    <property type="molecule type" value="Genomic_DNA"/>
</dbReference>
<reference evidence="1" key="1">
    <citation type="journal article" date="2011" name="PLoS Biol.">
        <title>Gene gain and loss during evolution of obligate parasitism in the white rust pathogen of Arabidopsis thaliana.</title>
        <authorList>
            <person name="Kemen E."/>
            <person name="Gardiner A."/>
            <person name="Schultz-Larsen T."/>
            <person name="Kemen A.C."/>
            <person name="Balmuth A.L."/>
            <person name="Robert-Seilaniantz A."/>
            <person name="Bailey K."/>
            <person name="Holub E."/>
            <person name="Studholme D.J."/>
            <person name="Maclean D."/>
            <person name="Jones J.D."/>
        </authorList>
    </citation>
    <scope>NUCLEOTIDE SEQUENCE</scope>
</reference>
<gene>
    <name evidence="1" type="primary">AlNc14C243G9517</name>
    <name evidence="1" type="ORF">ALNC14_106610</name>
</gene>
<sequence>MRFAVQHKSKLMVTSQRSWKYAMKHLIACLWLGLRLVECKDKVYDVFTINLPNERNRPYHGCYDRLLNFGMGILIPFADQLSKKIEIFKFRDPSVSDVDGYQADQKFNIVKALLGTCCEVPSQKELEVQTMKTHSFETVFYFEVKYSQINPIPCVQCLLDYYAILGYNLAENTIWLVKDAVSNKLFLCQDLCGEINFTESKSVFQPDSQQTYSKFTGALKAASKRIKLMTAEVI</sequence>
<dbReference type="AlphaFoldDB" id="F0WT31"/>